<protein>
    <submittedName>
        <fullName evidence="1">Uncharacterized protein</fullName>
    </submittedName>
</protein>
<proteinExistence type="predicted"/>
<evidence type="ECO:0000313" key="1">
    <source>
        <dbReference type="EMBL" id="MBX35100.1"/>
    </source>
</evidence>
<reference evidence="1" key="1">
    <citation type="submission" date="2018-02" db="EMBL/GenBank/DDBJ databases">
        <title>Rhizophora mucronata_Transcriptome.</title>
        <authorList>
            <person name="Meera S.P."/>
            <person name="Sreeshan A."/>
            <person name="Augustine A."/>
        </authorList>
    </citation>
    <scope>NUCLEOTIDE SEQUENCE</scope>
    <source>
        <tissue evidence="1">Leaf</tissue>
    </source>
</reference>
<organism evidence="1">
    <name type="scientific">Rhizophora mucronata</name>
    <name type="common">Asiatic mangrove</name>
    <dbReference type="NCBI Taxonomy" id="61149"/>
    <lineage>
        <taxon>Eukaryota</taxon>
        <taxon>Viridiplantae</taxon>
        <taxon>Streptophyta</taxon>
        <taxon>Embryophyta</taxon>
        <taxon>Tracheophyta</taxon>
        <taxon>Spermatophyta</taxon>
        <taxon>Magnoliopsida</taxon>
        <taxon>eudicotyledons</taxon>
        <taxon>Gunneridae</taxon>
        <taxon>Pentapetalae</taxon>
        <taxon>rosids</taxon>
        <taxon>fabids</taxon>
        <taxon>Malpighiales</taxon>
        <taxon>Rhizophoraceae</taxon>
        <taxon>Rhizophora</taxon>
    </lineage>
</organism>
<name>A0A2P2MXZ5_RHIMU</name>
<dbReference type="PROSITE" id="PS51257">
    <property type="entry name" value="PROKAR_LIPOPROTEIN"/>
    <property type="match status" value="1"/>
</dbReference>
<accession>A0A2P2MXZ5</accession>
<sequence>MDNKWMPFLVLALSCVFFNPYF</sequence>
<dbReference type="AlphaFoldDB" id="A0A2P2MXZ5"/>
<dbReference type="EMBL" id="GGEC01054616">
    <property type="protein sequence ID" value="MBX35100.1"/>
    <property type="molecule type" value="Transcribed_RNA"/>
</dbReference>